<dbReference type="OrthoDB" id="9800416at2"/>
<evidence type="ECO:0000256" key="7">
    <source>
        <dbReference type="ARBA" id="ARBA00023136"/>
    </source>
</evidence>
<protein>
    <submittedName>
        <fullName evidence="10">MFS transporter</fullName>
    </submittedName>
</protein>
<evidence type="ECO:0000256" key="5">
    <source>
        <dbReference type="ARBA" id="ARBA00022692"/>
    </source>
</evidence>
<evidence type="ECO:0000256" key="1">
    <source>
        <dbReference type="ARBA" id="ARBA00004651"/>
    </source>
</evidence>
<evidence type="ECO:0000256" key="6">
    <source>
        <dbReference type="ARBA" id="ARBA00022989"/>
    </source>
</evidence>
<evidence type="ECO:0000259" key="9">
    <source>
        <dbReference type="PROSITE" id="PS50850"/>
    </source>
</evidence>
<keyword evidence="7 8" id="KW-0472">Membrane</keyword>
<name>A0A1B8U1R9_9FLAO</name>
<dbReference type="GO" id="GO:0042910">
    <property type="term" value="F:xenobiotic transmembrane transporter activity"/>
    <property type="evidence" value="ECO:0007669"/>
    <property type="project" value="InterPro"/>
</dbReference>
<feature type="transmembrane region" description="Helical" evidence="8">
    <location>
        <begin position="341"/>
        <end position="363"/>
    </location>
</feature>
<dbReference type="EMBL" id="LSFM01000013">
    <property type="protein sequence ID" value="OBY65820.1"/>
    <property type="molecule type" value="Genomic_DNA"/>
</dbReference>
<evidence type="ECO:0000256" key="4">
    <source>
        <dbReference type="ARBA" id="ARBA00022475"/>
    </source>
</evidence>
<dbReference type="InterPro" id="IPR036259">
    <property type="entry name" value="MFS_trans_sf"/>
</dbReference>
<feature type="transmembrane region" description="Helical" evidence="8">
    <location>
        <begin position="12"/>
        <end position="36"/>
    </location>
</feature>
<evidence type="ECO:0000313" key="10">
    <source>
        <dbReference type="EMBL" id="OBY65820.1"/>
    </source>
</evidence>
<comment type="similarity">
    <text evidence="2">Belongs to the major facilitator superfamily. Bcr/CmlA family.</text>
</comment>
<dbReference type="InterPro" id="IPR004812">
    <property type="entry name" value="Efflux_drug-R_Bcr/CmlA"/>
</dbReference>
<dbReference type="RefSeq" id="WP_065317962.1">
    <property type="nucleotide sequence ID" value="NZ_CP017477.1"/>
</dbReference>
<feature type="transmembrane region" description="Helical" evidence="8">
    <location>
        <begin position="253"/>
        <end position="274"/>
    </location>
</feature>
<feature type="domain" description="Major facilitator superfamily (MFS) profile" evidence="9">
    <location>
        <begin position="11"/>
        <end position="394"/>
    </location>
</feature>
<keyword evidence="11" id="KW-1185">Reference proteome</keyword>
<keyword evidence="3" id="KW-0813">Transport</keyword>
<accession>A0A1B8U1R9</accession>
<evidence type="ECO:0000256" key="3">
    <source>
        <dbReference type="ARBA" id="ARBA00022448"/>
    </source>
</evidence>
<proteinExistence type="inferred from homology"/>
<feature type="transmembrane region" description="Helical" evidence="8">
    <location>
        <begin position="136"/>
        <end position="158"/>
    </location>
</feature>
<evidence type="ECO:0000313" key="11">
    <source>
        <dbReference type="Proteomes" id="UP000092584"/>
    </source>
</evidence>
<comment type="caution">
    <text evidence="10">The sequence shown here is derived from an EMBL/GenBank/DDBJ whole genome shotgun (WGS) entry which is preliminary data.</text>
</comment>
<dbReference type="PROSITE" id="PS00216">
    <property type="entry name" value="SUGAR_TRANSPORT_1"/>
    <property type="match status" value="1"/>
</dbReference>
<dbReference type="PANTHER" id="PTHR23502">
    <property type="entry name" value="MAJOR FACILITATOR SUPERFAMILY"/>
    <property type="match status" value="1"/>
</dbReference>
<dbReference type="AlphaFoldDB" id="A0A1B8U1R9"/>
<dbReference type="PROSITE" id="PS50850">
    <property type="entry name" value="MFS"/>
    <property type="match status" value="1"/>
</dbReference>
<dbReference type="PANTHER" id="PTHR23502:SF132">
    <property type="entry name" value="POLYAMINE TRANSPORTER 2-RELATED"/>
    <property type="match status" value="1"/>
</dbReference>
<dbReference type="Gene3D" id="1.20.1720.10">
    <property type="entry name" value="Multidrug resistance protein D"/>
    <property type="match status" value="1"/>
</dbReference>
<dbReference type="KEGG" id="pob:LPB03_02920"/>
<keyword evidence="4" id="KW-1003">Cell membrane</keyword>
<dbReference type="InterPro" id="IPR020846">
    <property type="entry name" value="MFS_dom"/>
</dbReference>
<dbReference type="InterPro" id="IPR005829">
    <property type="entry name" value="Sugar_transporter_CS"/>
</dbReference>
<dbReference type="CDD" id="cd17320">
    <property type="entry name" value="MFS_MdfA_MDR_like"/>
    <property type="match status" value="1"/>
</dbReference>
<dbReference type="Pfam" id="PF07690">
    <property type="entry name" value="MFS_1"/>
    <property type="match status" value="1"/>
</dbReference>
<keyword evidence="6 8" id="KW-1133">Transmembrane helix</keyword>
<dbReference type="GO" id="GO:1990961">
    <property type="term" value="P:xenobiotic detoxification by transmembrane export across the plasma membrane"/>
    <property type="evidence" value="ECO:0007669"/>
    <property type="project" value="InterPro"/>
</dbReference>
<reference evidence="11" key="1">
    <citation type="submission" date="2016-02" db="EMBL/GenBank/DDBJ databases">
        <authorList>
            <person name="Shin S.-K."/>
            <person name="Yi H."/>
            <person name="Kim E."/>
        </authorList>
    </citation>
    <scope>NUCLEOTIDE SEQUENCE [LARGE SCALE GENOMIC DNA]</scope>
    <source>
        <strain evidence="11">LPB0003</strain>
    </source>
</reference>
<feature type="transmembrane region" description="Helical" evidence="8">
    <location>
        <begin position="281"/>
        <end position="302"/>
    </location>
</feature>
<dbReference type="Proteomes" id="UP000092584">
    <property type="component" value="Unassembled WGS sequence"/>
</dbReference>
<organism evidence="10 11">
    <name type="scientific">Polaribacter vadi</name>
    <dbReference type="NCBI Taxonomy" id="1774273"/>
    <lineage>
        <taxon>Bacteria</taxon>
        <taxon>Pseudomonadati</taxon>
        <taxon>Bacteroidota</taxon>
        <taxon>Flavobacteriia</taxon>
        <taxon>Flavobacteriales</taxon>
        <taxon>Flavobacteriaceae</taxon>
    </lineage>
</organism>
<dbReference type="GO" id="GO:0005886">
    <property type="term" value="C:plasma membrane"/>
    <property type="evidence" value="ECO:0007669"/>
    <property type="project" value="UniProtKB-SubCell"/>
</dbReference>
<dbReference type="NCBIfam" id="TIGR00710">
    <property type="entry name" value="efflux_Bcr_CflA"/>
    <property type="match status" value="1"/>
</dbReference>
<sequence>MQIKQKTQTEFILIMACLMSLVALSIDALLPALNIIGIAVGTSSNSDSQLLITMIFLGLGLGQLVAGPLSDSFGRKPMVYVGFSIFVLASIVCVYSTSLEMMIFGRILQGIGLSAPRTLSIAMVRDSYSGDYMARIMSFVVSIFIIVPVIAPTIGKIMLDNFGWQSIFISQLVFGAFVIFWFYKRQPETLKEIHRKKFRLSIFKTGTLEFLKYKDAVIYTLLSGFITGSFMVFLGTSQQIFQEQYGLVEEFPYIFGAMAISVGFSTFINGTVVMKFGMKKLVFFFLSMFTIVSLFYVVVFYGKVNPPIEILIISFALQFFAIGFLFGNLRSLAMQPIGHIAGIGSAINGFVSTIMAVPIAGYIGKYVVVTAYPLFVGFLISGCISIVLLFSFRKKIS</sequence>
<feature type="transmembrane region" description="Helical" evidence="8">
    <location>
        <begin position="48"/>
        <end position="66"/>
    </location>
</feature>
<evidence type="ECO:0000256" key="8">
    <source>
        <dbReference type="SAM" id="Phobius"/>
    </source>
</evidence>
<feature type="transmembrane region" description="Helical" evidence="8">
    <location>
        <begin position="164"/>
        <end position="183"/>
    </location>
</feature>
<keyword evidence="5 8" id="KW-0812">Transmembrane</keyword>
<feature type="transmembrane region" description="Helical" evidence="8">
    <location>
        <begin position="78"/>
        <end position="97"/>
    </location>
</feature>
<dbReference type="SUPFAM" id="SSF103473">
    <property type="entry name" value="MFS general substrate transporter"/>
    <property type="match status" value="1"/>
</dbReference>
<dbReference type="STRING" id="1774273.LPB03_02920"/>
<feature type="transmembrane region" description="Helical" evidence="8">
    <location>
        <begin position="308"/>
        <end position="329"/>
    </location>
</feature>
<gene>
    <name evidence="10" type="ORF">LPB3_02160</name>
</gene>
<feature type="transmembrane region" description="Helical" evidence="8">
    <location>
        <begin position="369"/>
        <end position="392"/>
    </location>
</feature>
<dbReference type="InterPro" id="IPR011701">
    <property type="entry name" value="MFS"/>
</dbReference>
<feature type="transmembrane region" description="Helical" evidence="8">
    <location>
        <begin position="216"/>
        <end position="241"/>
    </location>
</feature>
<evidence type="ECO:0000256" key="2">
    <source>
        <dbReference type="ARBA" id="ARBA00006236"/>
    </source>
</evidence>
<comment type="subcellular location">
    <subcellularLocation>
        <location evidence="1">Cell membrane</location>
        <topology evidence="1">Multi-pass membrane protein</topology>
    </subcellularLocation>
</comment>